<dbReference type="Proteomes" id="UP000816034">
    <property type="component" value="Unassembled WGS sequence"/>
</dbReference>
<proteinExistence type="predicted"/>
<evidence type="ECO:0000313" key="3">
    <source>
        <dbReference type="Proteomes" id="UP000816034"/>
    </source>
</evidence>
<feature type="region of interest" description="Disordered" evidence="1">
    <location>
        <begin position="33"/>
        <end position="56"/>
    </location>
</feature>
<feature type="compositionally biased region" description="Basic and acidic residues" evidence="1">
    <location>
        <begin position="41"/>
        <end position="51"/>
    </location>
</feature>
<dbReference type="AlphaFoldDB" id="A0AA88GEY5"/>
<dbReference type="RefSeq" id="XP_044543328.1">
    <property type="nucleotide sequence ID" value="XM_044686596.1"/>
</dbReference>
<organism evidence="2 3">
    <name type="scientific">Naegleria lovaniensis</name>
    <name type="common">Amoeba</name>
    <dbReference type="NCBI Taxonomy" id="51637"/>
    <lineage>
        <taxon>Eukaryota</taxon>
        <taxon>Discoba</taxon>
        <taxon>Heterolobosea</taxon>
        <taxon>Tetramitia</taxon>
        <taxon>Eutetramitia</taxon>
        <taxon>Vahlkampfiidae</taxon>
        <taxon>Naegleria</taxon>
    </lineage>
</organism>
<feature type="region of interest" description="Disordered" evidence="1">
    <location>
        <begin position="165"/>
        <end position="192"/>
    </location>
</feature>
<comment type="caution">
    <text evidence="2">The sequence shown here is derived from an EMBL/GenBank/DDBJ whole genome shotgun (WGS) entry which is preliminary data.</text>
</comment>
<reference evidence="2 3" key="1">
    <citation type="journal article" date="2018" name="BMC Genomics">
        <title>The genome of Naegleria lovaniensis, the basis for a comparative approach to unravel pathogenicity factors of the human pathogenic amoeba N. fowleri.</title>
        <authorList>
            <person name="Liechti N."/>
            <person name="Schurch N."/>
            <person name="Bruggmann R."/>
            <person name="Wittwer M."/>
        </authorList>
    </citation>
    <scope>NUCLEOTIDE SEQUENCE [LARGE SCALE GENOMIC DNA]</scope>
    <source>
        <strain evidence="2 3">ATCC 30569</strain>
    </source>
</reference>
<sequence>MKRLPSESTSWTQHHLDGSKDVSHLFRVNHEQSLPLNYSQEKQRTRRDPTTRRFKSHQNVETIQHLTNDTVNHFNELHFTQTQTSVSKENVLIDHPRVKGIQKIPHVHSFKLKSHRLTFHHAFTIPHSTSQNPLLVQTSGSQETVERTSHSCSNPFTFMKVSLPSTSPSLDRNSNPFIPNNTSTQTLQNEPSQCNVPNSLQSTNKNMYLKESMKALLLLALEIRLK</sequence>
<name>A0AA88GEY5_NAELO</name>
<dbReference type="EMBL" id="PYSW02000047">
    <property type="protein sequence ID" value="KAG2374154.1"/>
    <property type="molecule type" value="Genomic_DNA"/>
</dbReference>
<keyword evidence="3" id="KW-1185">Reference proteome</keyword>
<evidence type="ECO:0000256" key="1">
    <source>
        <dbReference type="SAM" id="MobiDB-lite"/>
    </source>
</evidence>
<protein>
    <submittedName>
        <fullName evidence="2">Uncharacterized protein</fullName>
    </submittedName>
</protein>
<dbReference type="GeneID" id="68103445"/>
<accession>A0AA88GEY5</accession>
<gene>
    <name evidence="2" type="ORF">C9374_010991</name>
</gene>
<evidence type="ECO:0000313" key="2">
    <source>
        <dbReference type="EMBL" id="KAG2374154.1"/>
    </source>
</evidence>